<evidence type="ECO:0000313" key="2">
    <source>
        <dbReference type="EMBL" id="MBP1839543.1"/>
    </source>
</evidence>
<dbReference type="Proteomes" id="UP001138672">
    <property type="component" value="Unassembled WGS sequence"/>
</dbReference>
<protein>
    <submittedName>
        <fullName evidence="2">DNA uptake protein ComE-like DNA-binding protein</fullName>
    </submittedName>
</protein>
<dbReference type="OrthoDB" id="981124at2"/>
<keyword evidence="1" id="KW-0472">Membrane</keyword>
<keyword evidence="5" id="KW-1185">Reference proteome</keyword>
<dbReference type="Pfam" id="PF12836">
    <property type="entry name" value="HHH_3"/>
    <property type="match status" value="2"/>
</dbReference>
<dbReference type="EMBL" id="JAUSUU010000003">
    <property type="protein sequence ID" value="MDQ0334847.1"/>
    <property type="molecule type" value="Genomic_DNA"/>
</dbReference>
<comment type="caution">
    <text evidence="2">The sequence shown here is derived from an EMBL/GenBank/DDBJ whole genome shotgun (WGS) entry which is preliminary data.</text>
</comment>
<evidence type="ECO:0000313" key="3">
    <source>
        <dbReference type="EMBL" id="MDQ0334847.1"/>
    </source>
</evidence>
<sequence>MNKFKSHIMFTKQQRYGIFLLLLIIVILQYVYLFWDHTSEEISLPSDELEGFQQKIDSLKLIELEGAKPKLFPFNPNYITDFKGYSLGMTNEEIDLLHAYRAQNKWVNSAKDFQQVTGVSDSLLQQISPFFKFPEWVNQKSNVVKSSSKSSNRTLTFNEKTDLNTATAAQLQTVYGIGKTRSLGIIKFRNSFDGGFIADVQLEDVYGLTPEVIENIKSKFTVKTPRTVIKVDLNTANANDLVKIQHIDYPLAKEILDYRTLHEGFTDLDELLKVKGFPSQKLDIIKLYLAIN</sequence>
<keyword evidence="1" id="KW-0812">Transmembrane</keyword>
<dbReference type="SUPFAM" id="SSF47781">
    <property type="entry name" value="RuvA domain 2-like"/>
    <property type="match status" value="2"/>
</dbReference>
<dbReference type="AlphaFoldDB" id="A0A9X0YMB7"/>
<dbReference type="PANTHER" id="PTHR21180:SF32">
    <property type="entry name" value="ENDONUCLEASE_EXONUCLEASE_PHOSPHATASE FAMILY DOMAIN-CONTAINING PROTEIN 1"/>
    <property type="match status" value="1"/>
</dbReference>
<dbReference type="GO" id="GO:0015627">
    <property type="term" value="C:type II protein secretion system complex"/>
    <property type="evidence" value="ECO:0007669"/>
    <property type="project" value="TreeGrafter"/>
</dbReference>
<dbReference type="RefSeq" id="WP_057778284.1">
    <property type="nucleotide sequence ID" value="NZ_JAGGJQ010000003.1"/>
</dbReference>
<organism evidence="2 4">
    <name type="scientific">Formosa algae</name>
    <dbReference type="NCBI Taxonomy" id="225843"/>
    <lineage>
        <taxon>Bacteria</taxon>
        <taxon>Pseudomonadati</taxon>
        <taxon>Bacteroidota</taxon>
        <taxon>Flavobacteriia</taxon>
        <taxon>Flavobacteriales</taxon>
        <taxon>Flavobacteriaceae</taxon>
        <taxon>Formosa</taxon>
    </lineage>
</organism>
<dbReference type="Gene3D" id="1.10.150.280">
    <property type="entry name" value="AF1531-like domain"/>
    <property type="match status" value="1"/>
</dbReference>
<dbReference type="PANTHER" id="PTHR21180">
    <property type="entry name" value="ENDONUCLEASE/EXONUCLEASE/PHOSPHATASE FAMILY DOMAIN-CONTAINING PROTEIN 1"/>
    <property type="match status" value="1"/>
</dbReference>
<keyword evidence="2" id="KW-0238">DNA-binding</keyword>
<name>A0A9X0YMB7_9FLAO</name>
<keyword evidence="1" id="KW-1133">Transmembrane helix</keyword>
<accession>A0A9X0YMB7</accession>
<dbReference type="InterPro" id="IPR010994">
    <property type="entry name" value="RuvA_2-like"/>
</dbReference>
<dbReference type="Gene3D" id="1.10.150.320">
    <property type="entry name" value="Photosystem II 12 kDa extrinsic protein"/>
    <property type="match status" value="1"/>
</dbReference>
<evidence type="ECO:0000313" key="5">
    <source>
        <dbReference type="Proteomes" id="UP001231587"/>
    </source>
</evidence>
<evidence type="ECO:0000313" key="4">
    <source>
        <dbReference type="Proteomes" id="UP001138672"/>
    </source>
</evidence>
<dbReference type="InterPro" id="IPR051675">
    <property type="entry name" value="Endo/Exo/Phosphatase_dom_1"/>
</dbReference>
<dbReference type="GO" id="GO:0015628">
    <property type="term" value="P:protein secretion by the type II secretion system"/>
    <property type="evidence" value="ECO:0007669"/>
    <property type="project" value="TreeGrafter"/>
</dbReference>
<dbReference type="EMBL" id="JAGGJQ010000003">
    <property type="protein sequence ID" value="MBP1839543.1"/>
    <property type="molecule type" value="Genomic_DNA"/>
</dbReference>
<reference evidence="2" key="1">
    <citation type="submission" date="2021-03" db="EMBL/GenBank/DDBJ databases">
        <title>Genomic Encyclopedia of Type Strains, Phase IV (KMG-IV): sequencing the most valuable type-strain genomes for metagenomic binning, comparative biology and taxonomic classification.</title>
        <authorList>
            <person name="Goeker M."/>
        </authorList>
    </citation>
    <scope>NUCLEOTIDE SEQUENCE</scope>
    <source>
        <strain evidence="2">DSM 15523</strain>
        <strain evidence="3 5">DSM 16476</strain>
    </source>
</reference>
<gene>
    <name evidence="2" type="ORF">J2Z56_001454</name>
    <name evidence="3" type="ORF">J2Z57_001280</name>
</gene>
<proteinExistence type="predicted"/>
<evidence type="ECO:0000256" key="1">
    <source>
        <dbReference type="SAM" id="Phobius"/>
    </source>
</evidence>
<dbReference type="GO" id="GO:0003677">
    <property type="term" value="F:DNA binding"/>
    <property type="evidence" value="ECO:0007669"/>
    <property type="project" value="UniProtKB-KW"/>
</dbReference>
<feature type="transmembrane region" description="Helical" evidence="1">
    <location>
        <begin position="16"/>
        <end position="35"/>
    </location>
</feature>
<dbReference type="Proteomes" id="UP001231587">
    <property type="component" value="Unassembled WGS sequence"/>
</dbReference>